<keyword evidence="2" id="KW-0963">Cytoplasm</keyword>
<evidence type="ECO:0000259" key="5">
    <source>
        <dbReference type="PROSITE" id="PS51460"/>
    </source>
</evidence>
<comment type="subcellular location">
    <subcellularLocation>
        <location evidence="1">Cytoplasm</location>
        <location evidence="1">Cytoskeleton</location>
    </subcellularLocation>
</comment>
<protein>
    <recommendedName>
        <fullName evidence="5">GAR domain-containing protein</fullName>
    </recommendedName>
</protein>
<feature type="compositionally biased region" description="Polar residues" evidence="4">
    <location>
        <begin position="475"/>
        <end position="484"/>
    </location>
</feature>
<feature type="compositionally biased region" description="Polar residues" evidence="4">
    <location>
        <begin position="592"/>
        <end position="614"/>
    </location>
</feature>
<evidence type="ECO:0000256" key="4">
    <source>
        <dbReference type="SAM" id="MobiDB-lite"/>
    </source>
</evidence>
<dbReference type="GO" id="GO:0043332">
    <property type="term" value="C:mating projection tip"/>
    <property type="evidence" value="ECO:0007669"/>
    <property type="project" value="TreeGrafter"/>
</dbReference>
<evidence type="ECO:0000256" key="3">
    <source>
        <dbReference type="ARBA" id="ARBA00023212"/>
    </source>
</evidence>
<accession>A0A0D2PHU0</accession>
<feature type="compositionally biased region" description="Low complexity" evidence="4">
    <location>
        <begin position="384"/>
        <end position="401"/>
    </location>
</feature>
<feature type="region of interest" description="Disordered" evidence="4">
    <location>
        <begin position="353"/>
        <end position="707"/>
    </location>
</feature>
<feature type="compositionally biased region" description="Polar residues" evidence="4">
    <location>
        <begin position="492"/>
        <end position="510"/>
    </location>
</feature>
<name>A0A0D2PHU0_HYPSF</name>
<feature type="compositionally biased region" description="Low complexity" evidence="4">
    <location>
        <begin position="1"/>
        <end position="21"/>
    </location>
</feature>
<evidence type="ECO:0000256" key="2">
    <source>
        <dbReference type="ARBA" id="ARBA00022490"/>
    </source>
</evidence>
<feature type="compositionally biased region" description="Low complexity" evidence="4">
    <location>
        <begin position="408"/>
        <end position="435"/>
    </location>
</feature>
<organism evidence="6 7">
    <name type="scientific">Hypholoma sublateritium (strain FD-334 SS-4)</name>
    <dbReference type="NCBI Taxonomy" id="945553"/>
    <lineage>
        <taxon>Eukaryota</taxon>
        <taxon>Fungi</taxon>
        <taxon>Dikarya</taxon>
        <taxon>Basidiomycota</taxon>
        <taxon>Agaricomycotina</taxon>
        <taxon>Agaricomycetes</taxon>
        <taxon>Agaricomycetidae</taxon>
        <taxon>Agaricales</taxon>
        <taxon>Agaricineae</taxon>
        <taxon>Strophariaceae</taxon>
        <taxon>Hypholoma</taxon>
    </lineage>
</organism>
<dbReference type="PROSITE" id="PS51460">
    <property type="entry name" value="GAR"/>
    <property type="match status" value="1"/>
</dbReference>
<feature type="region of interest" description="Disordered" evidence="4">
    <location>
        <begin position="1"/>
        <end position="27"/>
    </location>
</feature>
<feature type="compositionally biased region" description="Polar residues" evidence="4">
    <location>
        <begin position="449"/>
        <end position="463"/>
    </location>
</feature>
<dbReference type="GO" id="GO:0005816">
    <property type="term" value="C:spindle pole body"/>
    <property type="evidence" value="ECO:0007669"/>
    <property type="project" value="TreeGrafter"/>
</dbReference>
<dbReference type="AlphaFoldDB" id="A0A0D2PHU0"/>
<reference evidence="7" key="1">
    <citation type="submission" date="2014-04" db="EMBL/GenBank/DDBJ databases">
        <title>Evolutionary Origins and Diversification of the Mycorrhizal Mutualists.</title>
        <authorList>
            <consortium name="DOE Joint Genome Institute"/>
            <consortium name="Mycorrhizal Genomics Consortium"/>
            <person name="Kohler A."/>
            <person name="Kuo A."/>
            <person name="Nagy L.G."/>
            <person name="Floudas D."/>
            <person name="Copeland A."/>
            <person name="Barry K.W."/>
            <person name="Cichocki N."/>
            <person name="Veneault-Fourrey C."/>
            <person name="LaButti K."/>
            <person name="Lindquist E.A."/>
            <person name="Lipzen A."/>
            <person name="Lundell T."/>
            <person name="Morin E."/>
            <person name="Murat C."/>
            <person name="Riley R."/>
            <person name="Ohm R."/>
            <person name="Sun H."/>
            <person name="Tunlid A."/>
            <person name="Henrissat B."/>
            <person name="Grigoriev I.V."/>
            <person name="Hibbett D.S."/>
            <person name="Martin F."/>
        </authorList>
    </citation>
    <scope>NUCLEOTIDE SEQUENCE [LARGE SCALE GENOMIC DNA]</scope>
    <source>
        <strain evidence="7">FD-334 SS-4</strain>
    </source>
</reference>
<feature type="compositionally biased region" description="Polar residues" evidence="4">
    <location>
        <begin position="649"/>
        <end position="663"/>
    </location>
</feature>
<dbReference type="PANTHER" id="PTHR37271:SF1">
    <property type="entry name" value="KARYOGAMY PROTEIN KAR9"/>
    <property type="match status" value="1"/>
</dbReference>
<dbReference type="PANTHER" id="PTHR37271">
    <property type="entry name" value="KARYOGAMY PROTEIN KAR9"/>
    <property type="match status" value="1"/>
</dbReference>
<feature type="compositionally biased region" description="Polar residues" evidence="4">
    <location>
        <begin position="553"/>
        <end position="567"/>
    </location>
</feature>
<evidence type="ECO:0000256" key="1">
    <source>
        <dbReference type="ARBA" id="ARBA00004245"/>
    </source>
</evidence>
<keyword evidence="7" id="KW-1185">Reference proteome</keyword>
<dbReference type="GO" id="GO:0008017">
    <property type="term" value="F:microtubule binding"/>
    <property type="evidence" value="ECO:0007669"/>
    <property type="project" value="InterPro"/>
</dbReference>
<dbReference type="InterPro" id="IPR036534">
    <property type="entry name" value="GAR_dom_sf"/>
</dbReference>
<sequence>MTSLSVASSQSSIYSSPSQSSLKYETPPAGSILSNRSAASSKVSFDLADEENITITANRAMSEKLGKRKSQEDIRLLAISTHMTELSYAISDIQTRIFGMWTSTSIMPACITITAILEIQELRHKSQSSGDSADASTTTIIDQSLMTLDERLESLEKGIKTVNDTLEPLLRSAATPTISETGPGSQNAALLRKHATLISEWESVQDESDVLREELKEDKWLTVFRTVTDQADGMMSSLEKAVNRCQEFIWQVHRRGMDDFQSNAALPSGRSEKLAVNLEVFISLLDSYEAKKKHYMPATSKVLSIIDKGVRDRVTKNGETLRRHAESAQRWRNLRDRITRTDAEMEATRRIFIEGESDRESNTSGTASTRNGYLATPPNGPRMSRVSSAGSAASSSVSPFRRFARKITGGSKSSTSVSTASPVTPLTVTKKTVSSEPPPSTAAIRRQRTSLFGSVRSSNTSVPLTPERPVHKHSMSYTPESSPHASRGDLDNSVSTASRPNLKQRWNSSTKVEKPQDDRNSTLKGNPRRPPSSTGYYGYNDDVPPVPPLATPSRRSLSRVSMASSRPWSPVMSSNSTTHSSSLFHPPVILQTLRTPSRSQTPSRAITPSLSATPRTRAKTPSHIPAPAKALRSISGARSVGGWDDEDGTFNSQPTSPTSTSGFSNASPPNHPPRPPSRSMIPIPSVHLHTPSRPSSSMSHFARAESPTMRTFRAQTLRAQTPEHALRARAQQVPVFQPSAGRAKAAAAKMPPSSFRDGPGSRAPSRPGSRAGAYTPSMDQLPLHEYIPGSSFDPLDLEVAAVVNSIAHGLLVERVDAPLRKGQVPKEGEEIKAQYAFSNALSRKVVTCRLTTLTRSGRTGGDTMTKKVMCRVGGGWQDLSHYMLNRQAGLG</sequence>
<dbReference type="EMBL" id="KN817522">
    <property type="protein sequence ID" value="KJA28061.1"/>
    <property type="molecule type" value="Genomic_DNA"/>
</dbReference>
<gene>
    <name evidence="6" type="ORF">HYPSUDRAFT_798222</name>
</gene>
<feature type="compositionally biased region" description="Basic and acidic residues" evidence="4">
    <location>
        <begin position="511"/>
        <end position="521"/>
    </location>
</feature>
<dbReference type="OrthoDB" id="5559380at2759"/>
<dbReference type="Proteomes" id="UP000054270">
    <property type="component" value="Unassembled WGS sequence"/>
</dbReference>
<dbReference type="GO" id="GO:0030473">
    <property type="term" value="P:nuclear migration along microtubule"/>
    <property type="evidence" value="ECO:0007669"/>
    <property type="project" value="TreeGrafter"/>
</dbReference>
<dbReference type="InterPro" id="IPR003108">
    <property type="entry name" value="GAR_dom"/>
</dbReference>
<evidence type="ECO:0000313" key="7">
    <source>
        <dbReference type="Proteomes" id="UP000054270"/>
    </source>
</evidence>
<dbReference type="OMA" id="SKKVMCR"/>
<dbReference type="Pfam" id="PF02187">
    <property type="entry name" value="GAS2"/>
    <property type="match status" value="1"/>
</dbReference>
<dbReference type="InterPro" id="IPR013889">
    <property type="entry name" value="Karyogamy_KAR9"/>
</dbReference>
<dbReference type="Pfam" id="PF08580">
    <property type="entry name" value="KAR9"/>
    <property type="match status" value="1"/>
</dbReference>
<dbReference type="STRING" id="945553.A0A0D2PHU0"/>
<dbReference type="GO" id="GO:0005938">
    <property type="term" value="C:cell cortex"/>
    <property type="evidence" value="ECO:0007669"/>
    <property type="project" value="TreeGrafter"/>
</dbReference>
<evidence type="ECO:0000313" key="6">
    <source>
        <dbReference type="EMBL" id="KJA28061.1"/>
    </source>
</evidence>
<feature type="compositionally biased region" description="Polar residues" evidence="4">
    <location>
        <begin position="362"/>
        <end position="371"/>
    </location>
</feature>
<feature type="compositionally biased region" description="Low complexity" evidence="4">
    <location>
        <begin position="573"/>
        <end position="582"/>
    </location>
</feature>
<proteinExistence type="predicted"/>
<dbReference type="SUPFAM" id="SSF143575">
    <property type="entry name" value="GAS2 domain-like"/>
    <property type="match status" value="1"/>
</dbReference>
<keyword evidence="3" id="KW-0206">Cytoskeleton</keyword>
<feature type="domain" description="GAR" evidence="5">
    <location>
        <begin position="790"/>
        <end position="890"/>
    </location>
</feature>
<feature type="region of interest" description="Disordered" evidence="4">
    <location>
        <begin position="740"/>
        <end position="773"/>
    </location>
</feature>
<dbReference type="GO" id="GO:0051293">
    <property type="term" value="P:establishment of spindle localization"/>
    <property type="evidence" value="ECO:0007669"/>
    <property type="project" value="TreeGrafter"/>
</dbReference>